<evidence type="ECO:0000313" key="2">
    <source>
        <dbReference type="EMBL" id="HIU26803.1"/>
    </source>
</evidence>
<keyword evidence="1" id="KW-0472">Membrane</keyword>
<dbReference type="InterPro" id="IPR009570">
    <property type="entry name" value="Spore_III_AC"/>
</dbReference>
<protein>
    <submittedName>
        <fullName evidence="2">Stage III sporulation protein AC</fullName>
    </submittedName>
</protein>
<dbReference type="EMBL" id="DVMO01000004">
    <property type="protein sequence ID" value="HIU26803.1"/>
    <property type="molecule type" value="Genomic_DNA"/>
</dbReference>
<feature type="transmembrane region" description="Helical" evidence="1">
    <location>
        <begin position="6"/>
        <end position="25"/>
    </location>
</feature>
<name>A0A9D1I205_9FIRM</name>
<dbReference type="NCBIfam" id="TIGR02848">
    <property type="entry name" value="spore_III_AC"/>
    <property type="match status" value="1"/>
</dbReference>
<keyword evidence="1" id="KW-0812">Transmembrane</keyword>
<dbReference type="Pfam" id="PF06686">
    <property type="entry name" value="SpoIIIAC"/>
    <property type="match status" value="1"/>
</dbReference>
<gene>
    <name evidence="2" type="primary">spoIIIAC</name>
    <name evidence="2" type="ORF">IAD16_00290</name>
</gene>
<evidence type="ECO:0000313" key="3">
    <source>
        <dbReference type="Proteomes" id="UP000824091"/>
    </source>
</evidence>
<feature type="transmembrane region" description="Helical" evidence="1">
    <location>
        <begin position="37"/>
        <end position="57"/>
    </location>
</feature>
<keyword evidence="1" id="KW-1133">Transmembrane helix</keyword>
<reference evidence="2" key="2">
    <citation type="journal article" date="2021" name="PeerJ">
        <title>Extensive microbial diversity within the chicken gut microbiome revealed by metagenomics and culture.</title>
        <authorList>
            <person name="Gilroy R."/>
            <person name="Ravi A."/>
            <person name="Getino M."/>
            <person name="Pursley I."/>
            <person name="Horton D.L."/>
            <person name="Alikhan N.F."/>
            <person name="Baker D."/>
            <person name="Gharbi K."/>
            <person name="Hall N."/>
            <person name="Watson M."/>
            <person name="Adriaenssens E.M."/>
            <person name="Foster-Nyarko E."/>
            <person name="Jarju S."/>
            <person name="Secka A."/>
            <person name="Antonio M."/>
            <person name="Oren A."/>
            <person name="Chaudhuri R.R."/>
            <person name="La Ragione R."/>
            <person name="Hildebrand F."/>
            <person name="Pallen M.J."/>
        </authorList>
    </citation>
    <scope>NUCLEOTIDE SEQUENCE</scope>
    <source>
        <strain evidence="2">11300</strain>
    </source>
</reference>
<dbReference type="InterPro" id="IPR025664">
    <property type="entry name" value="Spore_III_AC/AD"/>
</dbReference>
<dbReference type="Proteomes" id="UP000824091">
    <property type="component" value="Unassembled WGS sequence"/>
</dbReference>
<evidence type="ECO:0000256" key="1">
    <source>
        <dbReference type="SAM" id="Phobius"/>
    </source>
</evidence>
<proteinExistence type="predicted"/>
<comment type="caution">
    <text evidence="2">The sequence shown here is derived from an EMBL/GenBank/DDBJ whole genome shotgun (WGS) entry which is preliminary data.</text>
</comment>
<organism evidence="2 3">
    <name type="scientific">Candidatus Fimisoma avicola</name>
    <dbReference type="NCBI Taxonomy" id="2840826"/>
    <lineage>
        <taxon>Bacteria</taxon>
        <taxon>Bacillati</taxon>
        <taxon>Bacillota</taxon>
        <taxon>Clostridia</taxon>
        <taxon>Eubacteriales</taxon>
        <taxon>Candidatus Fimisoma</taxon>
    </lineage>
</organism>
<accession>A0A9D1I205</accession>
<sequence length="66" mass="7305">MTFDVSVLFRIAAIGIAIALLNQILTKAGREEQAMMTTLAGVIIVLAIVIRMISEFFDTVRAFLEF</sequence>
<dbReference type="AlphaFoldDB" id="A0A9D1I205"/>
<reference evidence="2" key="1">
    <citation type="submission" date="2020-10" db="EMBL/GenBank/DDBJ databases">
        <authorList>
            <person name="Gilroy R."/>
        </authorList>
    </citation>
    <scope>NUCLEOTIDE SEQUENCE</scope>
    <source>
        <strain evidence="2">11300</strain>
    </source>
</reference>